<keyword evidence="4" id="KW-0375">Hydrogen ion transport</keyword>
<keyword evidence="8" id="KW-0175">Coiled coil</keyword>
<evidence type="ECO:0000256" key="7">
    <source>
        <dbReference type="ARBA" id="ARBA00023310"/>
    </source>
</evidence>
<dbReference type="AlphaFoldDB" id="Q64CK5"/>
<evidence type="ECO:0000313" key="9">
    <source>
        <dbReference type="EMBL" id="AAU82872.1"/>
    </source>
</evidence>
<protein>
    <submittedName>
        <fullName evidence="9">H+-transporting ATP synthase subunit E</fullName>
    </submittedName>
</protein>
<keyword evidence="7" id="KW-0066">ATP synthesis</keyword>
<dbReference type="GO" id="GO:0006754">
    <property type="term" value="P:ATP biosynthetic process"/>
    <property type="evidence" value="ECO:0007669"/>
    <property type="project" value="UniProtKB-KW"/>
</dbReference>
<keyword evidence="6" id="KW-0472">Membrane</keyword>
<evidence type="ECO:0000256" key="8">
    <source>
        <dbReference type="SAM" id="Coils"/>
    </source>
</evidence>
<accession>Q64CK5</accession>
<organism evidence="9">
    <name type="scientific">Uncultured archaeon GZfos26G2</name>
    <dbReference type="NCBI Taxonomy" id="3386331"/>
    <lineage>
        <taxon>Archaea</taxon>
        <taxon>Methanobacteriati</taxon>
        <taxon>Methanobacteriota</taxon>
        <taxon>Stenosarchaea group</taxon>
        <taxon>Methanomicrobia</taxon>
        <taxon>Candidatus Methanophagales</taxon>
        <taxon>Candidatus Methanophagaceae</taxon>
        <taxon>Candidatus Methanophaga</taxon>
    </lineage>
</organism>
<dbReference type="GO" id="GO:0046961">
    <property type="term" value="F:proton-transporting ATPase activity, rotational mechanism"/>
    <property type="evidence" value="ECO:0007669"/>
    <property type="project" value="InterPro"/>
</dbReference>
<keyword evidence="3" id="KW-1003">Cell membrane</keyword>
<comment type="similarity">
    <text evidence="1">Belongs to the V-ATPase E subunit family.</text>
</comment>
<dbReference type="PANTHER" id="PTHR45715">
    <property type="entry name" value="ATPASE H+-TRANSPORTING V1 SUBUNIT E1A-RELATED"/>
    <property type="match status" value="1"/>
</dbReference>
<dbReference type="InterPro" id="IPR038495">
    <property type="entry name" value="ATPase_E_C"/>
</dbReference>
<feature type="coiled-coil region" evidence="8">
    <location>
        <begin position="14"/>
        <end position="102"/>
    </location>
</feature>
<reference evidence="9" key="2">
    <citation type="submission" date="2004-08" db="EMBL/GenBank/DDBJ databases">
        <authorList>
            <person name="Putnam N."/>
            <person name="Detter J.C."/>
            <person name="Richardson P.M."/>
            <person name="Rokhsar D."/>
        </authorList>
    </citation>
    <scope>NUCLEOTIDE SEQUENCE</scope>
</reference>
<dbReference type="Pfam" id="PF01991">
    <property type="entry name" value="vATP-synt_E"/>
    <property type="match status" value="1"/>
</dbReference>
<evidence type="ECO:0000256" key="5">
    <source>
        <dbReference type="ARBA" id="ARBA00023065"/>
    </source>
</evidence>
<evidence type="ECO:0000256" key="2">
    <source>
        <dbReference type="ARBA" id="ARBA00022448"/>
    </source>
</evidence>
<dbReference type="InterPro" id="IPR002842">
    <property type="entry name" value="ATPase_V1_Esu"/>
</dbReference>
<evidence type="ECO:0000256" key="1">
    <source>
        <dbReference type="ARBA" id="ARBA00005901"/>
    </source>
</evidence>
<gene>
    <name evidence="9" type="primary">atpE</name>
    <name evidence="9" type="ORF">GZ21B5_13</name>
</gene>
<proteinExistence type="inferred from homology"/>
<dbReference type="GO" id="GO:0033178">
    <property type="term" value="C:proton-transporting two-sector ATPase complex, catalytic domain"/>
    <property type="evidence" value="ECO:0007669"/>
    <property type="project" value="InterPro"/>
</dbReference>
<evidence type="ECO:0000256" key="4">
    <source>
        <dbReference type="ARBA" id="ARBA00022781"/>
    </source>
</evidence>
<sequence length="219" mass="24608">MIRLGVNEIEGRIKDEANAECDKIVREAEAKASELISEAREEIEDRKKDFIVAEEARGLEEKERMVRAARLNARKLKWNAEEEMTKKALEETMKRIKKVKEEGFKGVSYSDIMAGLIKDASISLIAGGGTDNELEALICDADASYIDKSILKNVFTELSQDITVPVKLSLSSERIKSAGGVIVRGKDGKIEVNNTFEQRMTRYSASIREDIMKTLFTEK</sequence>
<evidence type="ECO:0000256" key="3">
    <source>
        <dbReference type="ARBA" id="ARBA00022475"/>
    </source>
</evidence>
<reference evidence="9" key="1">
    <citation type="journal article" date="2004" name="Science">
        <title>Reverse methanogenesis: testing the hypothesis with environmental genomics.</title>
        <authorList>
            <person name="Hallam S.J."/>
            <person name="Putnam N."/>
            <person name="Preston C.M."/>
            <person name="Detter J.C."/>
            <person name="Rokhsar D."/>
            <person name="Richardson P.M."/>
            <person name="DeLong E.F."/>
        </authorList>
    </citation>
    <scope>NUCLEOTIDE SEQUENCE</scope>
</reference>
<evidence type="ECO:0000256" key="6">
    <source>
        <dbReference type="ARBA" id="ARBA00023136"/>
    </source>
</evidence>
<keyword evidence="5" id="KW-0406">Ion transport</keyword>
<dbReference type="EMBL" id="AY714834">
    <property type="protein sequence ID" value="AAU82872.1"/>
    <property type="molecule type" value="Genomic_DNA"/>
</dbReference>
<dbReference type="Gene3D" id="1.20.5.620">
    <property type="entry name" value="F1F0 ATP synthase subunit B, membrane domain"/>
    <property type="match status" value="1"/>
</dbReference>
<dbReference type="SUPFAM" id="SSF160527">
    <property type="entry name" value="V-type ATPase subunit E-like"/>
    <property type="match status" value="1"/>
</dbReference>
<name>Q64CK5_UNCAG</name>
<dbReference type="Gene3D" id="3.30.2320.30">
    <property type="entry name" value="ATP synthase, E subunit, C-terminal"/>
    <property type="match status" value="1"/>
</dbReference>
<keyword evidence="2" id="KW-0813">Transport</keyword>